<evidence type="ECO:0000256" key="1">
    <source>
        <dbReference type="SAM" id="MobiDB-lite"/>
    </source>
</evidence>
<feature type="region of interest" description="Disordered" evidence="1">
    <location>
        <begin position="413"/>
        <end position="458"/>
    </location>
</feature>
<evidence type="ECO:0000313" key="3">
    <source>
        <dbReference type="Proteomes" id="UP000027265"/>
    </source>
</evidence>
<feature type="compositionally biased region" description="Low complexity" evidence="1">
    <location>
        <begin position="234"/>
        <end position="258"/>
    </location>
</feature>
<feature type="region of interest" description="Disordered" evidence="1">
    <location>
        <begin position="69"/>
        <end position="354"/>
    </location>
</feature>
<protein>
    <submittedName>
        <fullName evidence="2">Uncharacterized protein</fullName>
    </submittedName>
</protein>
<feature type="compositionally biased region" description="Low complexity" evidence="1">
    <location>
        <begin position="413"/>
        <end position="422"/>
    </location>
</feature>
<feature type="compositionally biased region" description="Basic and acidic residues" evidence="1">
    <location>
        <begin position="435"/>
        <end position="444"/>
    </location>
</feature>
<feature type="region of interest" description="Disordered" evidence="1">
    <location>
        <begin position="372"/>
        <end position="399"/>
    </location>
</feature>
<proteinExistence type="predicted"/>
<dbReference type="AlphaFoldDB" id="A0A067Q413"/>
<feature type="compositionally biased region" description="Polar residues" evidence="1">
    <location>
        <begin position="215"/>
        <end position="226"/>
    </location>
</feature>
<dbReference type="STRING" id="933084.A0A067Q413"/>
<keyword evidence="3" id="KW-1185">Reference proteome</keyword>
<feature type="compositionally biased region" description="Polar residues" evidence="1">
    <location>
        <begin position="387"/>
        <end position="399"/>
    </location>
</feature>
<feature type="compositionally biased region" description="Low complexity" evidence="1">
    <location>
        <begin position="141"/>
        <end position="153"/>
    </location>
</feature>
<name>A0A067Q413_9AGAM</name>
<accession>A0A067Q413</accession>
<gene>
    <name evidence="2" type="ORF">JAAARDRAFT_519986</name>
</gene>
<dbReference type="EMBL" id="KL197712">
    <property type="protein sequence ID" value="KDQ61729.1"/>
    <property type="molecule type" value="Genomic_DNA"/>
</dbReference>
<dbReference type="HOGENOM" id="CLU_562668_0_0_1"/>
<evidence type="ECO:0000313" key="2">
    <source>
        <dbReference type="EMBL" id="KDQ61729.1"/>
    </source>
</evidence>
<sequence>MIDRDSQVAQLEISLATSEFRLDAMSYSHLQTLTHLGPVERAAGNNAELEEATRYIQDVFEQDVARKFGGASSDTEGFQKIPASANSRTGGPQGTAASAPAANPVVVEPGGHSNIGSSPTLHHPSRTRTTSANSQTERLQSASAPAINVASAAPGDHLHFPPLPTSGLRSDGPASASNQTEGHQLASAPTPDAISAAPGGRPNFSSPPIAELRPDSSTSANSQTEDLQLASAPGAANGGVTTSAGAGSDSGSASAVPSRMDGNGDVQPPVPSPYSPTPSTSPSVASITRSQSSETTTPPSTAPNSPNASSAFTSITSASVSPVTRSVVLGSGSGNVSPLAASVSSSSVDAETGSPSISAAVGLAVPGFHSQSLSVSTFSGSGPPRIPSNSTPLNPTASDVSLVDNHYLSSPVVTVSGTTSTPNELTSSLGNNAETESKEKDRTKKAISPSAPCFVPSASATSNSVYRSIHAPASFVGQSDEPRQE</sequence>
<feature type="compositionally biased region" description="Low complexity" evidence="1">
    <location>
        <begin position="277"/>
        <end position="350"/>
    </location>
</feature>
<dbReference type="InParanoid" id="A0A067Q413"/>
<reference evidence="3" key="1">
    <citation type="journal article" date="2014" name="Proc. Natl. Acad. Sci. U.S.A.">
        <title>Extensive sampling of basidiomycete genomes demonstrates inadequacy of the white-rot/brown-rot paradigm for wood decay fungi.</title>
        <authorList>
            <person name="Riley R."/>
            <person name="Salamov A.A."/>
            <person name="Brown D.W."/>
            <person name="Nagy L.G."/>
            <person name="Floudas D."/>
            <person name="Held B.W."/>
            <person name="Levasseur A."/>
            <person name="Lombard V."/>
            <person name="Morin E."/>
            <person name="Otillar R."/>
            <person name="Lindquist E.A."/>
            <person name="Sun H."/>
            <person name="LaButti K.M."/>
            <person name="Schmutz J."/>
            <person name="Jabbour D."/>
            <person name="Luo H."/>
            <person name="Baker S.E."/>
            <person name="Pisabarro A.G."/>
            <person name="Walton J.D."/>
            <person name="Blanchette R.A."/>
            <person name="Henrissat B."/>
            <person name="Martin F."/>
            <person name="Cullen D."/>
            <person name="Hibbett D.S."/>
            <person name="Grigoriev I.V."/>
        </authorList>
    </citation>
    <scope>NUCLEOTIDE SEQUENCE [LARGE SCALE GENOMIC DNA]</scope>
    <source>
        <strain evidence="3">MUCL 33604</strain>
    </source>
</reference>
<feature type="compositionally biased region" description="Low complexity" evidence="1">
    <location>
        <begin position="94"/>
        <end position="111"/>
    </location>
</feature>
<organism evidence="2 3">
    <name type="scientific">Jaapia argillacea MUCL 33604</name>
    <dbReference type="NCBI Taxonomy" id="933084"/>
    <lineage>
        <taxon>Eukaryota</taxon>
        <taxon>Fungi</taxon>
        <taxon>Dikarya</taxon>
        <taxon>Basidiomycota</taxon>
        <taxon>Agaricomycotina</taxon>
        <taxon>Agaricomycetes</taxon>
        <taxon>Agaricomycetidae</taxon>
        <taxon>Jaapiales</taxon>
        <taxon>Jaapiaceae</taxon>
        <taxon>Jaapia</taxon>
    </lineage>
</organism>
<feature type="compositionally biased region" description="Polar residues" evidence="1">
    <location>
        <begin position="423"/>
        <end position="434"/>
    </location>
</feature>
<feature type="compositionally biased region" description="Polar residues" evidence="1">
    <location>
        <begin position="127"/>
        <end position="140"/>
    </location>
</feature>
<dbReference type="Proteomes" id="UP000027265">
    <property type="component" value="Unassembled WGS sequence"/>
</dbReference>